<evidence type="ECO:0000313" key="1">
    <source>
        <dbReference type="EMBL" id="GAA0377681.1"/>
    </source>
</evidence>
<dbReference type="InterPro" id="IPR023375">
    <property type="entry name" value="ADC_dom_sf"/>
</dbReference>
<gene>
    <name evidence="1" type="ORF">GCM10009093_01020</name>
</gene>
<reference evidence="1 2" key="1">
    <citation type="journal article" date="2019" name="Int. J. Syst. Evol. Microbiol.">
        <title>The Global Catalogue of Microorganisms (GCM) 10K type strain sequencing project: providing services to taxonomists for standard genome sequencing and annotation.</title>
        <authorList>
            <consortium name="The Broad Institute Genomics Platform"/>
            <consortium name="The Broad Institute Genome Sequencing Center for Infectious Disease"/>
            <person name="Wu L."/>
            <person name="Ma J."/>
        </authorList>
    </citation>
    <scope>NUCLEOTIDE SEQUENCE [LARGE SCALE GENOMIC DNA]</scope>
    <source>
        <strain evidence="1 2">JCM 13476</strain>
    </source>
</reference>
<evidence type="ECO:0008006" key="3">
    <source>
        <dbReference type="Google" id="ProtNLM"/>
    </source>
</evidence>
<name>A0ABN0XZ76_9CAUL</name>
<keyword evidence="2" id="KW-1185">Reference proteome</keyword>
<dbReference type="SUPFAM" id="SSF160104">
    <property type="entry name" value="Acetoacetate decarboxylase-like"/>
    <property type="match status" value="1"/>
</dbReference>
<proteinExistence type="predicted"/>
<accession>A0ABN0XZ76</accession>
<sequence>MAKLRYVQDVEKLKATMEARASSGGLQNTVQTLRAFYETDPEIVAALLPKPLQPTAASKILIQFSYVEMRPTPDKLVVSAAMTVGVESTYKGKVGWYVLAMPMGGEFVVIGGRERFGEPKKLADVQFTKKGDHVHVTCTRNGVAFVELEGNIAESLGAKKFTENLFCYKGMPGIANGFGFDGDVFLTQLNWDRDWDMHHVVEGGKITLRESAADPLVDVPVRKLLKMEYSEGRSVTGGEILEKVPGEWLQPFWFGRYDENPTGGIEIALASEAALENA</sequence>
<dbReference type="EMBL" id="BAAAEJ010000001">
    <property type="protein sequence ID" value="GAA0377681.1"/>
    <property type="molecule type" value="Genomic_DNA"/>
</dbReference>
<evidence type="ECO:0000313" key="2">
    <source>
        <dbReference type="Proteomes" id="UP001500791"/>
    </source>
</evidence>
<dbReference type="Gene3D" id="2.40.400.10">
    <property type="entry name" value="Acetoacetate decarboxylase-like"/>
    <property type="match status" value="1"/>
</dbReference>
<protein>
    <recommendedName>
        <fullName evidence="3">Acetoacetate decarboxylase</fullName>
    </recommendedName>
</protein>
<organism evidence="1 2">
    <name type="scientific">Brevundimonas terrae</name>
    <dbReference type="NCBI Taxonomy" id="363631"/>
    <lineage>
        <taxon>Bacteria</taxon>
        <taxon>Pseudomonadati</taxon>
        <taxon>Pseudomonadota</taxon>
        <taxon>Alphaproteobacteria</taxon>
        <taxon>Caulobacterales</taxon>
        <taxon>Caulobacteraceae</taxon>
        <taxon>Brevundimonas</taxon>
    </lineage>
</organism>
<dbReference type="InterPro" id="IPR010451">
    <property type="entry name" value="Acetoacetate_decarboxylase"/>
</dbReference>
<dbReference type="Proteomes" id="UP001500791">
    <property type="component" value="Unassembled WGS sequence"/>
</dbReference>
<dbReference type="RefSeq" id="WP_167178950.1">
    <property type="nucleotide sequence ID" value="NZ_BAAAEJ010000001.1"/>
</dbReference>
<dbReference type="Pfam" id="PF06314">
    <property type="entry name" value="ADC"/>
    <property type="match status" value="1"/>
</dbReference>
<comment type="caution">
    <text evidence="1">The sequence shown here is derived from an EMBL/GenBank/DDBJ whole genome shotgun (WGS) entry which is preliminary data.</text>
</comment>